<dbReference type="RefSeq" id="WP_114453961.1">
    <property type="nucleotide sequence ID" value="NZ_QPJC01000010.1"/>
</dbReference>
<keyword evidence="3" id="KW-1185">Reference proteome</keyword>
<protein>
    <recommendedName>
        <fullName evidence="4">Helix-turn-helix protein</fullName>
    </recommendedName>
</protein>
<comment type="caution">
    <text evidence="2">The sequence shown here is derived from an EMBL/GenBank/DDBJ whole genome shotgun (WGS) entry which is preliminary data.</text>
</comment>
<dbReference type="Proteomes" id="UP000253495">
    <property type="component" value="Unassembled WGS sequence"/>
</dbReference>
<dbReference type="OrthoDB" id="3185659at2"/>
<accession>A0A368VHT2</accession>
<dbReference type="AlphaFoldDB" id="A0A368VHT2"/>
<evidence type="ECO:0000256" key="1">
    <source>
        <dbReference type="SAM" id="MobiDB-lite"/>
    </source>
</evidence>
<evidence type="ECO:0000313" key="3">
    <source>
        <dbReference type="Proteomes" id="UP000253495"/>
    </source>
</evidence>
<name>A0A368VHT2_9ACTN</name>
<reference evidence="2 3" key="1">
    <citation type="submission" date="2018-07" db="EMBL/GenBank/DDBJ databases">
        <title>Genomic Encyclopedia of Type Strains, Phase III (KMG-III): the genomes of soil and plant-associated and newly described type strains.</title>
        <authorList>
            <person name="Whitman W."/>
        </authorList>
    </citation>
    <scope>NUCLEOTIDE SEQUENCE [LARGE SCALE GENOMIC DNA]</scope>
    <source>
        <strain evidence="2 3">CECT 8575</strain>
    </source>
</reference>
<dbReference type="EMBL" id="QPJC01000010">
    <property type="protein sequence ID" value="RCW40734.1"/>
    <property type="molecule type" value="Genomic_DNA"/>
</dbReference>
<gene>
    <name evidence="2" type="ORF">DFQ14_11060</name>
</gene>
<organism evidence="2 3">
    <name type="scientific">Halopolyspora algeriensis</name>
    <dbReference type="NCBI Taxonomy" id="1500506"/>
    <lineage>
        <taxon>Bacteria</taxon>
        <taxon>Bacillati</taxon>
        <taxon>Actinomycetota</taxon>
        <taxon>Actinomycetes</taxon>
        <taxon>Actinomycetes incertae sedis</taxon>
        <taxon>Halopolyspora</taxon>
    </lineage>
</organism>
<feature type="region of interest" description="Disordered" evidence="1">
    <location>
        <begin position="1"/>
        <end position="34"/>
    </location>
</feature>
<evidence type="ECO:0000313" key="2">
    <source>
        <dbReference type="EMBL" id="RCW40734.1"/>
    </source>
</evidence>
<proteinExistence type="predicted"/>
<evidence type="ECO:0008006" key="4">
    <source>
        <dbReference type="Google" id="ProtNLM"/>
    </source>
</evidence>
<sequence length="88" mass="10051">MARKSNAQSAREYRARKRARNPPLRRPGENVHRAGQPWRVLSDEQVRDIRERLAGPDAPTQAVLAREYGIHPSTVCQIARGRRRKGVT</sequence>